<dbReference type="PANTHER" id="PTHR24321">
    <property type="entry name" value="DEHYDROGENASES, SHORT CHAIN"/>
    <property type="match status" value="1"/>
</dbReference>
<dbReference type="CDD" id="cd05233">
    <property type="entry name" value="SDR_c"/>
    <property type="match status" value="1"/>
</dbReference>
<dbReference type="InterPro" id="IPR036291">
    <property type="entry name" value="NAD(P)-bd_dom_sf"/>
</dbReference>
<organism evidence="3 4">
    <name type="scientific">Nonomuraea deserti</name>
    <dbReference type="NCBI Taxonomy" id="1848322"/>
    <lineage>
        <taxon>Bacteria</taxon>
        <taxon>Bacillati</taxon>
        <taxon>Actinomycetota</taxon>
        <taxon>Actinomycetes</taxon>
        <taxon>Streptosporangiales</taxon>
        <taxon>Streptosporangiaceae</taxon>
        <taxon>Nonomuraea</taxon>
    </lineage>
</organism>
<name>A0A4R4VZG5_9ACTN</name>
<keyword evidence="2 3" id="KW-0560">Oxidoreductase</keyword>
<dbReference type="AlphaFoldDB" id="A0A4R4VZG5"/>
<dbReference type="RefSeq" id="WP_132592349.1">
    <property type="nucleotide sequence ID" value="NZ_SMKO01000007.1"/>
</dbReference>
<evidence type="ECO:0000256" key="2">
    <source>
        <dbReference type="ARBA" id="ARBA00023002"/>
    </source>
</evidence>
<dbReference type="EC" id="1.1.1.47" evidence="3"/>
<dbReference type="NCBIfam" id="NF005559">
    <property type="entry name" value="PRK07231.1"/>
    <property type="match status" value="1"/>
</dbReference>
<comment type="similarity">
    <text evidence="1">Belongs to the short-chain dehydrogenases/reductases (SDR) family.</text>
</comment>
<dbReference type="PANTHER" id="PTHR24321:SF8">
    <property type="entry name" value="ESTRADIOL 17-BETA-DEHYDROGENASE 8-RELATED"/>
    <property type="match status" value="1"/>
</dbReference>
<reference evidence="3 4" key="1">
    <citation type="submission" date="2019-03" db="EMBL/GenBank/DDBJ databases">
        <title>Draft genome sequences of novel Actinobacteria.</title>
        <authorList>
            <person name="Sahin N."/>
            <person name="Ay H."/>
            <person name="Saygin H."/>
        </authorList>
    </citation>
    <scope>NUCLEOTIDE SEQUENCE [LARGE SCALE GENOMIC DNA]</scope>
    <source>
        <strain evidence="3 4">KC310</strain>
    </source>
</reference>
<dbReference type="EMBL" id="SMKO01000007">
    <property type="protein sequence ID" value="TDD11522.1"/>
    <property type="molecule type" value="Genomic_DNA"/>
</dbReference>
<gene>
    <name evidence="3" type="ORF">E1292_04700</name>
</gene>
<dbReference type="FunFam" id="3.40.50.720:FF:000084">
    <property type="entry name" value="Short-chain dehydrogenase reductase"/>
    <property type="match status" value="1"/>
</dbReference>
<dbReference type="Pfam" id="PF13561">
    <property type="entry name" value="adh_short_C2"/>
    <property type="match status" value="1"/>
</dbReference>
<dbReference type="Proteomes" id="UP000295258">
    <property type="component" value="Unassembled WGS sequence"/>
</dbReference>
<sequence length="273" mass="27177">MPSGSLTGKVAVVTGAASGIGAASARRLSAEGANVVVVDVDGEGAKRVAAELPAPALAVAADVSREDEVEGYVAAAVEAFGQLHLHHLNAGIAGSLVPLTEVGVEEFDRVVAVNLRGPFLGVRAAFRQYERQGGGGAIVVTSSIAGLRASHDLLPYQASKHGVLGVVRGAAVYGGPKGVRVNAVAPGLVPTGPAAASPAAEADMLRRGSTVPQRRTGTPEEVAAVVAFLLSDDAGYVNGEVLSVDGGAAWVSTVRASGGAGAWDPHAIDGGLS</sequence>
<comment type="caution">
    <text evidence="3">The sequence shown here is derived from an EMBL/GenBank/DDBJ whole genome shotgun (WGS) entry which is preliminary data.</text>
</comment>
<keyword evidence="4" id="KW-1185">Reference proteome</keyword>
<dbReference type="PRINTS" id="PR00081">
    <property type="entry name" value="GDHRDH"/>
</dbReference>
<evidence type="ECO:0000256" key="1">
    <source>
        <dbReference type="ARBA" id="ARBA00006484"/>
    </source>
</evidence>
<evidence type="ECO:0000313" key="3">
    <source>
        <dbReference type="EMBL" id="TDD11522.1"/>
    </source>
</evidence>
<dbReference type="Gene3D" id="3.40.50.720">
    <property type="entry name" value="NAD(P)-binding Rossmann-like Domain"/>
    <property type="match status" value="1"/>
</dbReference>
<evidence type="ECO:0000313" key="4">
    <source>
        <dbReference type="Proteomes" id="UP000295258"/>
    </source>
</evidence>
<accession>A0A4R4VZG5</accession>
<dbReference type="InterPro" id="IPR002347">
    <property type="entry name" value="SDR_fam"/>
</dbReference>
<dbReference type="GO" id="GO:0047936">
    <property type="term" value="F:glucose 1-dehydrogenase [NAD(P)+] activity"/>
    <property type="evidence" value="ECO:0007669"/>
    <property type="project" value="UniProtKB-EC"/>
</dbReference>
<protein>
    <submittedName>
        <fullName evidence="3">Glucose 1-dehydrogenase</fullName>
        <ecNumber evidence="3">1.1.1.47</ecNumber>
    </submittedName>
</protein>
<dbReference type="SUPFAM" id="SSF51735">
    <property type="entry name" value="NAD(P)-binding Rossmann-fold domains"/>
    <property type="match status" value="1"/>
</dbReference>
<proteinExistence type="inferred from homology"/>